<protein>
    <submittedName>
        <fullName evidence="3">Uncharacterized protein</fullName>
    </submittedName>
</protein>
<evidence type="ECO:0000256" key="2">
    <source>
        <dbReference type="SAM" id="MobiDB-lite"/>
    </source>
</evidence>
<name>A0ABQ9F0Z3_TEGGR</name>
<feature type="coiled-coil region" evidence="1">
    <location>
        <begin position="22"/>
        <end position="58"/>
    </location>
</feature>
<dbReference type="Proteomes" id="UP001217089">
    <property type="component" value="Unassembled WGS sequence"/>
</dbReference>
<organism evidence="3 4">
    <name type="scientific">Tegillarca granosa</name>
    <name type="common">Malaysian cockle</name>
    <name type="synonym">Anadara granosa</name>
    <dbReference type="NCBI Taxonomy" id="220873"/>
    <lineage>
        <taxon>Eukaryota</taxon>
        <taxon>Metazoa</taxon>
        <taxon>Spiralia</taxon>
        <taxon>Lophotrochozoa</taxon>
        <taxon>Mollusca</taxon>
        <taxon>Bivalvia</taxon>
        <taxon>Autobranchia</taxon>
        <taxon>Pteriomorphia</taxon>
        <taxon>Arcoida</taxon>
        <taxon>Arcoidea</taxon>
        <taxon>Arcidae</taxon>
        <taxon>Tegillarca</taxon>
    </lineage>
</organism>
<accession>A0ABQ9F0Z3</accession>
<feature type="region of interest" description="Disordered" evidence="2">
    <location>
        <begin position="59"/>
        <end position="78"/>
    </location>
</feature>
<proteinExistence type="predicted"/>
<evidence type="ECO:0000313" key="3">
    <source>
        <dbReference type="EMBL" id="KAJ8309932.1"/>
    </source>
</evidence>
<sequence>MARNATIEDQTTTSACKVQTEVDLLSKELQNLQLQQRKMELISKIEKCKSDIASLQTRTQLMNSSSDGSPRNNPMCNN</sequence>
<dbReference type="EMBL" id="JARBDR010000640">
    <property type="protein sequence ID" value="KAJ8309932.1"/>
    <property type="molecule type" value="Genomic_DNA"/>
</dbReference>
<comment type="caution">
    <text evidence="3">The sequence shown here is derived from an EMBL/GenBank/DDBJ whole genome shotgun (WGS) entry which is preliminary data.</text>
</comment>
<keyword evidence="1" id="KW-0175">Coiled coil</keyword>
<evidence type="ECO:0000256" key="1">
    <source>
        <dbReference type="SAM" id="Coils"/>
    </source>
</evidence>
<keyword evidence="4" id="KW-1185">Reference proteome</keyword>
<gene>
    <name evidence="3" type="ORF">KUTeg_011797</name>
</gene>
<evidence type="ECO:0000313" key="4">
    <source>
        <dbReference type="Proteomes" id="UP001217089"/>
    </source>
</evidence>
<reference evidence="3 4" key="1">
    <citation type="submission" date="2022-12" db="EMBL/GenBank/DDBJ databases">
        <title>Chromosome-level genome of Tegillarca granosa.</title>
        <authorList>
            <person name="Kim J."/>
        </authorList>
    </citation>
    <scope>NUCLEOTIDE SEQUENCE [LARGE SCALE GENOMIC DNA]</scope>
    <source>
        <strain evidence="3">Teg-2019</strain>
        <tissue evidence="3">Adductor muscle</tissue>
    </source>
</reference>